<dbReference type="OrthoDB" id="5383291at2"/>
<accession>A0A506PMW2</accession>
<dbReference type="InterPro" id="IPR050210">
    <property type="entry name" value="tRNA_Adenine-N(6)_MTase"/>
</dbReference>
<keyword evidence="9" id="KW-1185">Reference proteome</keyword>
<sequence length="237" mass="27365">MKHIFKFKQFTINQDQCAMKIGTDSVLLGAWTPIDQNPLSILDIGAGTGVLSLMLAQRCDAMTIDAIEIDDNAYEQCVENFENSPWSDRLFCYHASLEEFTEEIEETYDLIICNPPFYLDHYKTDDKQRALARFQDAMPFEHLLESVSKLLSNNGRFAVVIPFKEETCFSELAQSFGLHAHQILRVRGNTTSQIVRSLMYFGFENIPSNSDELIIETVRHQYTNKYINLTKDFYLKM</sequence>
<dbReference type="CDD" id="cd02440">
    <property type="entry name" value="AdoMet_MTases"/>
    <property type="match status" value="1"/>
</dbReference>
<feature type="domain" description="Methyltransferase small" evidence="7">
    <location>
        <begin position="40"/>
        <end position="177"/>
    </location>
</feature>
<keyword evidence="2 6" id="KW-0489">Methyltransferase</keyword>
<comment type="catalytic activity">
    <reaction evidence="6">
        <text>adenosine(37) in tRNA1(Val) + S-adenosyl-L-methionine = N(6)-methyladenosine(37) in tRNA1(Val) + S-adenosyl-L-homocysteine + H(+)</text>
        <dbReference type="Rhea" id="RHEA:43160"/>
        <dbReference type="Rhea" id="RHEA-COMP:10369"/>
        <dbReference type="Rhea" id="RHEA-COMP:10370"/>
        <dbReference type="ChEBI" id="CHEBI:15378"/>
        <dbReference type="ChEBI" id="CHEBI:57856"/>
        <dbReference type="ChEBI" id="CHEBI:59789"/>
        <dbReference type="ChEBI" id="CHEBI:74411"/>
        <dbReference type="ChEBI" id="CHEBI:74449"/>
        <dbReference type="EC" id="2.1.1.223"/>
    </reaction>
</comment>
<dbReference type="InterPro" id="IPR029063">
    <property type="entry name" value="SAM-dependent_MTases_sf"/>
</dbReference>
<proteinExistence type="inferred from homology"/>
<dbReference type="GO" id="GO:0005737">
    <property type="term" value="C:cytoplasm"/>
    <property type="evidence" value="ECO:0007669"/>
    <property type="project" value="UniProtKB-SubCell"/>
</dbReference>
<dbReference type="AlphaFoldDB" id="A0A506PMW2"/>
<evidence type="ECO:0000256" key="3">
    <source>
        <dbReference type="ARBA" id="ARBA00022679"/>
    </source>
</evidence>
<keyword evidence="1 6" id="KW-0963">Cytoplasm</keyword>
<name>A0A506PMW2_9FLAO</name>
<dbReference type="GO" id="GO:0016430">
    <property type="term" value="F:tRNA (adenine-N6)-methyltransferase activity"/>
    <property type="evidence" value="ECO:0007669"/>
    <property type="project" value="UniProtKB-UniRule"/>
</dbReference>
<evidence type="ECO:0000256" key="1">
    <source>
        <dbReference type="ARBA" id="ARBA00022490"/>
    </source>
</evidence>
<dbReference type="HAMAP" id="MF_01872">
    <property type="entry name" value="tRNA_methyltr_YfiC"/>
    <property type="match status" value="1"/>
</dbReference>
<comment type="subcellular location">
    <subcellularLocation>
        <location evidence="6">Cytoplasm</location>
    </subcellularLocation>
</comment>
<evidence type="ECO:0000256" key="4">
    <source>
        <dbReference type="ARBA" id="ARBA00022691"/>
    </source>
</evidence>
<dbReference type="EMBL" id="VHIQ01000002">
    <property type="protein sequence ID" value="TPV34612.1"/>
    <property type="molecule type" value="Genomic_DNA"/>
</dbReference>
<organism evidence="8 9">
    <name type="scientific">Paucihalobacter ruber</name>
    <dbReference type="NCBI Taxonomy" id="2567861"/>
    <lineage>
        <taxon>Bacteria</taxon>
        <taxon>Pseudomonadati</taxon>
        <taxon>Bacteroidota</taxon>
        <taxon>Flavobacteriia</taxon>
        <taxon>Flavobacteriales</taxon>
        <taxon>Flavobacteriaceae</taxon>
        <taxon>Paucihalobacter</taxon>
    </lineage>
</organism>
<dbReference type="PANTHER" id="PTHR47739:SF1">
    <property type="entry name" value="TRNA1(VAL) (ADENINE(37)-N6)-METHYLTRANSFERASE"/>
    <property type="match status" value="1"/>
</dbReference>
<dbReference type="Pfam" id="PF05175">
    <property type="entry name" value="MTS"/>
    <property type="match status" value="1"/>
</dbReference>
<protein>
    <recommendedName>
        <fullName evidence="6">tRNA1(Val) (adenine(37)-N6)-methyltransferase</fullName>
        <ecNumber evidence="6">2.1.1.223</ecNumber>
    </recommendedName>
    <alternativeName>
        <fullName evidence="6">tRNA m6A37 methyltransferase</fullName>
    </alternativeName>
</protein>
<dbReference type="Gene3D" id="3.40.50.150">
    <property type="entry name" value="Vaccinia Virus protein VP39"/>
    <property type="match status" value="1"/>
</dbReference>
<dbReference type="GO" id="GO:0008033">
    <property type="term" value="P:tRNA processing"/>
    <property type="evidence" value="ECO:0007669"/>
    <property type="project" value="UniProtKB-UniRule"/>
</dbReference>
<keyword evidence="4 6" id="KW-0949">S-adenosyl-L-methionine</keyword>
<comment type="similarity">
    <text evidence="6">Belongs to the methyltransferase superfamily. tRNA (adenine-N(6)-)-methyltransferase family.</text>
</comment>
<evidence type="ECO:0000256" key="5">
    <source>
        <dbReference type="ARBA" id="ARBA00022694"/>
    </source>
</evidence>
<dbReference type="RefSeq" id="WP_140989035.1">
    <property type="nucleotide sequence ID" value="NZ_VHIQ01000002.1"/>
</dbReference>
<dbReference type="PANTHER" id="PTHR47739">
    <property type="entry name" value="TRNA1(VAL) (ADENINE(37)-N6)-METHYLTRANSFERASE"/>
    <property type="match status" value="1"/>
</dbReference>
<comment type="function">
    <text evidence="6">Specifically methylates the adenine in position 37 of tRNA(1)(Val) (anticodon cmo5UAC).</text>
</comment>
<dbReference type="PROSITE" id="PS01131">
    <property type="entry name" value="RRNA_A_DIMETH"/>
    <property type="match status" value="1"/>
</dbReference>
<evidence type="ECO:0000256" key="6">
    <source>
        <dbReference type="HAMAP-Rule" id="MF_01872"/>
    </source>
</evidence>
<dbReference type="EC" id="2.1.1.223" evidence="6"/>
<evidence type="ECO:0000259" key="7">
    <source>
        <dbReference type="Pfam" id="PF05175"/>
    </source>
</evidence>
<dbReference type="SUPFAM" id="SSF53335">
    <property type="entry name" value="S-adenosyl-L-methionine-dependent methyltransferases"/>
    <property type="match status" value="1"/>
</dbReference>
<evidence type="ECO:0000313" key="8">
    <source>
        <dbReference type="EMBL" id="TPV34612.1"/>
    </source>
</evidence>
<keyword evidence="3 6" id="KW-0808">Transferase</keyword>
<dbReference type="InterPro" id="IPR020596">
    <property type="entry name" value="rRNA_Ade_Mease_Trfase_CS"/>
</dbReference>
<dbReference type="GO" id="GO:0000179">
    <property type="term" value="F:rRNA (adenine-N6,N6-)-dimethyltransferase activity"/>
    <property type="evidence" value="ECO:0007669"/>
    <property type="project" value="InterPro"/>
</dbReference>
<comment type="caution">
    <text evidence="8">The sequence shown here is derived from an EMBL/GenBank/DDBJ whole genome shotgun (WGS) entry which is preliminary data.</text>
</comment>
<dbReference type="InterPro" id="IPR007848">
    <property type="entry name" value="Small_mtfrase_dom"/>
</dbReference>
<reference evidence="8 9" key="1">
    <citation type="submission" date="2019-06" db="EMBL/GenBank/DDBJ databases">
        <title>Flavobacteriaceae Paucihalobacterium erythroidium CWB-1, complete genome.</title>
        <authorList>
            <person name="Wu S."/>
        </authorList>
    </citation>
    <scope>NUCLEOTIDE SEQUENCE [LARGE SCALE GENOMIC DNA]</scope>
    <source>
        <strain evidence="8 9">CWB-1</strain>
    </source>
</reference>
<evidence type="ECO:0000313" key="9">
    <source>
        <dbReference type="Proteomes" id="UP000317332"/>
    </source>
</evidence>
<evidence type="ECO:0000256" key="2">
    <source>
        <dbReference type="ARBA" id="ARBA00022603"/>
    </source>
</evidence>
<gene>
    <name evidence="8" type="ORF">FJ651_03530</name>
</gene>
<dbReference type="InterPro" id="IPR022882">
    <property type="entry name" value="tRNA_adenine-N6_MeTrfase"/>
</dbReference>
<dbReference type="Proteomes" id="UP000317332">
    <property type="component" value="Unassembled WGS sequence"/>
</dbReference>
<dbReference type="PRINTS" id="PR00507">
    <property type="entry name" value="N12N6MTFRASE"/>
</dbReference>
<dbReference type="PROSITE" id="PS00092">
    <property type="entry name" value="N6_MTASE"/>
    <property type="match status" value="1"/>
</dbReference>
<keyword evidence="5 6" id="KW-0819">tRNA processing</keyword>
<dbReference type="GO" id="GO:0003676">
    <property type="term" value="F:nucleic acid binding"/>
    <property type="evidence" value="ECO:0007669"/>
    <property type="project" value="InterPro"/>
</dbReference>
<dbReference type="InterPro" id="IPR002052">
    <property type="entry name" value="DNA_methylase_N6_adenine_CS"/>
</dbReference>